<evidence type="ECO:0000313" key="1">
    <source>
        <dbReference type="EMBL" id="TRZ23593.1"/>
    </source>
</evidence>
<dbReference type="EMBL" id="SWJQ01000069">
    <property type="protein sequence ID" value="TRZ23593.1"/>
    <property type="molecule type" value="Genomic_DNA"/>
</dbReference>
<comment type="caution">
    <text evidence="1">The sequence shown here is derived from an EMBL/GenBank/DDBJ whole genome shotgun (WGS) entry which is preliminary data.</text>
</comment>
<gene>
    <name evidence="1" type="ORF">HGM15179_003490</name>
</gene>
<keyword evidence="2" id="KW-1185">Reference proteome</keyword>
<dbReference type="OrthoDB" id="10626206at2759"/>
<accession>A0A8K1GSM6</accession>
<organism evidence="1 2">
    <name type="scientific">Zosterops borbonicus</name>
    <dbReference type="NCBI Taxonomy" id="364589"/>
    <lineage>
        <taxon>Eukaryota</taxon>
        <taxon>Metazoa</taxon>
        <taxon>Chordata</taxon>
        <taxon>Craniata</taxon>
        <taxon>Vertebrata</taxon>
        <taxon>Euteleostomi</taxon>
        <taxon>Archelosauria</taxon>
        <taxon>Archosauria</taxon>
        <taxon>Dinosauria</taxon>
        <taxon>Saurischia</taxon>
        <taxon>Theropoda</taxon>
        <taxon>Coelurosauria</taxon>
        <taxon>Aves</taxon>
        <taxon>Neognathae</taxon>
        <taxon>Neoaves</taxon>
        <taxon>Telluraves</taxon>
        <taxon>Australaves</taxon>
        <taxon>Passeriformes</taxon>
        <taxon>Sylvioidea</taxon>
        <taxon>Zosteropidae</taxon>
        <taxon>Zosterops</taxon>
    </lineage>
</organism>
<evidence type="ECO:0000313" key="2">
    <source>
        <dbReference type="Proteomes" id="UP000796761"/>
    </source>
</evidence>
<reference evidence="1" key="1">
    <citation type="submission" date="2019-04" db="EMBL/GenBank/DDBJ databases">
        <title>Genome assembly of Zosterops borbonicus 15179.</title>
        <authorList>
            <person name="Leroy T."/>
            <person name="Anselmetti Y."/>
            <person name="Tilak M.-K."/>
            <person name="Nabholz B."/>
        </authorList>
    </citation>
    <scope>NUCLEOTIDE SEQUENCE</scope>
    <source>
        <strain evidence="1">HGM_15179</strain>
        <tissue evidence="1">Muscle</tissue>
    </source>
</reference>
<protein>
    <submittedName>
        <fullName evidence="1">Uncharacterized protein</fullName>
    </submittedName>
</protein>
<proteinExistence type="predicted"/>
<name>A0A8K1GSM6_9PASS</name>
<dbReference type="AlphaFoldDB" id="A0A8K1GSM6"/>
<dbReference type="Proteomes" id="UP000796761">
    <property type="component" value="Unassembled WGS sequence"/>
</dbReference>
<sequence length="147" mass="17047">MGQRLPENKEQISRECRDIVMLLPTIALEKTSQKHQHIPAATQRTGKPEACLNPHFDSQKFRKLRMDGRFAMDLNELDQDIFIRLSAQGVLRARYWILPCKPAVLEMDGRFAMDLNELDQDIFIRLSAQGVLRARYWILPCKPAVLE</sequence>